<gene>
    <name evidence="2" type="ORF">P154DRAFT_536788</name>
</gene>
<evidence type="ECO:0000313" key="2">
    <source>
        <dbReference type="EMBL" id="KAF1997933.1"/>
    </source>
</evidence>
<organism evidence="2 3">
    <name type="scientific">Amniculicola lignicola CBS 123094</name>
    <dbReference type="NCBI Taxonomy" id="1392246"/>
    <lineage>
        <taxon>Eukaryota</taxon>
        <taxon>Fungi</taxon>
        <taxon>Dikarya</taxon>
        <taxon>Ascomycota</taxon>
        <taxon>Pezizomycotina</taxon>
        <taxon>Dothideomycetes</taxon>
        <taxon>Pleosporomycetidae</taxon>
        <taxon>Pleosporales</taxon>
        <taxon>Amniculicolaceae</taxon>
        <taxon>Amniculicola</taxon>
    </lineage>
</organism>
<keyword evidence="3" id="KW-1185">Reference proteome</keyword>
<feature type="chain" id="PRO_5025519953" evidence="1">
    <location>
        <begin position="23"/>
        <end position="142"/>
    </location>
</feature>
<dbReference type="EMBL" id="ML977608">
    <property type="protein sequence ID" value="KAF1997933.1"/>
    <property type="molecule type" value="Genomic_DNA"/>
</dbReference>
<dbReference type="Proteomes" id="UP000799779">
    <property type="component" value="Unassembled WGS sequence"/>
</dbReference>
<accession>A0A6A5W7L9</accession>
<evidence type="ECO:0000313" key="3">
    <source>
        <dbReference type="Proteomes" id="UP000799779"/>
    </source>
</evidence>
<keyword evidence="1" id="KW-0732">Signal</keyword>
<sequence>MHAVKLWSFLAIRFLHVVISLAVVSEQDESCFWDEDRCDHQACAPAIMNADDSPLVKIEDIQQFGISIEPALPRHIKIVTSWDDGWHSRKAERPLSKTWKKEINEGTCSDMQKWWGICRKGQMLYHIASSIVKTTLLHMRRV</sequence>
<dbReference type="AlphaFoldDB" id="A0A6A5W7L9"/>
<reference evidence="2" key="1">
    <citation type="journal article" date="2020" name="Stud. Mycol.">
        <title>101 Dothideomycetes genomes: a test case for predicting lifestyles and emergence of pathogens.</title>
        <authorList>
            <person name="Haridas S."/>
            <person name="Albert R."/>
            <person name="Binder M."/>
            <person name="Bloem J."/>
            <person name="Labutti K."/>
            <person name="Salamov A."/>
            <person name="Andreopoulos B."/>
            <person name="Baker S."/>
            <person name="Barry K."/>
            <person name="Bills G."/>
            <person name="Bluhm B."/>
            <person name="Cannon C."/>
            <person name="Castanera R."/>
            <person name="Culley D."/>
            <person name="Daum C."/>
            <person name="Ezra D."/>
            <person name="Gonzalez J."/>
            <person name="Henrissat B."/>
            <person name="Kuo A."/>
            <person name="Liang C."/>
            <person name="Lipzen A."/>
            <person name="Lutzoni F."/>
            <person name="Magnuson J."/>
            <person name="Mondo S."/>
            <person name="Nolan M."/>
            <person name="Ohm R."/>
            <person name="Pangilinan J."/>
            <person name="Park H.-J."/>
            <person name="Ramirez L."/>
            <person name="Alfaro M."/>
            <person name="Sun H."/>
            <person name="Tritt A."/>
            <person name="Yoshinaga Y."/>
            <person name="Zwiers L.-H."/>
            <person name="Turgeon B."/>
            <person name="Goodwin S."/>
            <person name="Spatafora J."/>
            <person name="Crous P."/>
            <person name="Grigoriev I."/>
        </authorList>
    </citation>
    <scope>NUCLEOTIDE SEQUENCE</scope>
    <source>
        <strain evidence="2">CBS 123094</strain>
    </source>
</reference>
<name>A0A6A5W7L9_9PLEO</name>
<feature type="signal peptide" evidence="1">
    <location>
        <begin position="1"/>
        <end position="22"/>
    </location>
</feature>
<proteinExistence type="predicted"/>
<protein>
    <submittedName>
        <fullName evidence="2">Uncharacterized protein</fullName>
    </submittedName>
</protein>
<evidence type="ECO:0000256" key="1">
    <source>
        <dbReference type="SAM" id="SignalP"/>
    </source>
</evidence>